<comment type="caution">
    <text evidence="2">The sequence shown here is derived from an EMBL/GenBank/DDBJ whole genome shotgun (WGS) entry which is preliminary data.</text>
</comment>
<dbReference type="AlphaFoldDB" id="A0A850HIT3"/>
<evidence type="ECO:0008006" key="4">
    <source>
        <dbReference type="Google" id="ProtNLM"/>
    </source>
</evidence>
<sequence>MLRSSILAILFAFGLSLTSIANAQSTLPDEVVETSAPKTGDLEILYLYYRGPSEGRPFRTAEMAINSADLKGDDLERAKTEMRFQLAAMALDAGWRYIEVNDLVPYYHRKPPPDRGVLGSQLSGLFTKKQRTTSRLSGKVRFRDEANARTVDALESFNRLGKRLFGEAFQERTSWADEKLIKPVKAAEDW</sequence>
<evidence type="ECO:0000313" key="2">
    <source>
        <dbReference type="EMBL" id="NVE95692.1"/>
    </source>
</evidence>
<name>A0A850HIT3_9SPHN</name>
<evidence type="ECO:0000313" key="3">
    <source>
        <dbReference type="Proteomes" id="UP000546031"/>
    </source>
</evidence>
<accession>A0A850HIT3</accession>
<proteinExistence type="predicted"/>
<organism evidence="2 3">
    <name type="scientific">Altererythrobacter lutimaris</name>
    <dbReference type="NCBI Taxonomy" id="2743979"/>
    <lineage>
        <taxon>Bacteria</taxon>
        <taxon>Pseudomonadati</taxon>
        <taxon>Pseudomonadota</taxon>
        <taxon>Alphaproteobacteria</taxon>
        <taxon>Sphingomonadales</taxon>
        <taxon>Erythrobacteraceae</taxon>
        <taxon>Altererythrobacter</taxon>
    </lineage>
</organism>
<keyword evidence="3" id="KW-1185">Reference proteome</keyword>
<dbReference type="RefSeq" id="WP_176273890.1">
    <property type="nucleotide sequence ID" value="NZ_JABWTA010000001.1"/>
</dbReference>
<dbReference type="EMBL" id="JABWTA010000001">
    <property type="protein sequence ID" value="NVE95692.1"/>
    <property type="molecule type" value="Genomic_DNA"/>
</dbReference>
<dbReference type="Proteomes" id="UP000546031">
    <property type="component" value="Unassembled WGS sequence"/>
</dbReference>
<gene>
    <name evidence="2" type="ORF">HUO12_12365</name>
</gene>
<evidence type="ECO:0000256" key="1">
    <source>
        <dbReference type="SAM" id="SignalP"/>
    </source>
</evidence>
<feature type="signal peptide" evidence="1">
    <location>
        <begin position="1"/>
        <end position="23"/>
    </location>
</feature>
<reference evidence="2 3" key="1">
    <citation type="submission" date="2020-06" db="EMBL/GenBank/DDBJ databases">
        <title>Altererythrobacter lutimaris sp. nov., a marine bacterium isolated from a tidal flat.</title>
        <authorList>
            <person name="Kim D."/>
            <person name="Yoo Y."/>
            <person name="Kim J.-J."/>
        </authorList>
    </citation>
    <scope>NUCLEOTIDE SEQUENCE [LARGE SCALE GENOMIC DNA]</scope>
    <source>
        <strain evidence="2 3">JGD-16</strain>
    </source>
</reference>
<keyword evidence="1" id="KW-0732">Signal</keyword>
<feature type="chain" id="PRO_5032938029" description="DUF4136 domain-containing protein" evidence="1">
    <location>
        <begin position="24"/>
        <end position="190"/>
    </location>
</feature>
<protein>
    <recommendedName>
        <fullName evidence="4">DUF4136 domain-containing protein</fullName>
    </recommendedName>
</protein>